<organism evidence="1 2">
    <name type="scientific">Lithospermum erythrorhizon</name>
    <name type="common">Purple gromwell</name>
    <name type="synonym">Lithospermum officinale var. erythrorhizon</name>
    <dbReference type="NCBI Taxonomy" id="34254"/>
    <lineage>
        <taxon>Eukaryota</taxon>
        <taxon>Viridiplantae</taxon>
        <taxon>Streptophyta</taxon>
        <taxon>Embryophyta</taxon>
        <taxon>Tracheophyta</taxon>
        <taxon>Spermatophyta</taxon>
        <taxon>Magnoliopsida</taxon>
        <taxon>eudicotyledons</taxon>
        <taxon>Gunneridae</taxon>
        <taxon>Pentapetalae</taxon>
        <taxon>asterids</taxon>
        <taxon>lamiids</taxon>
        <taxon>Boraginales</taxon>
        <taxon>Boraginaceae</taxon>
        <taxon>Boraginoideae</taxon>
        <taxon>Lithospermeae</taxon>
        <taxon>Lithospermum</taxon>
    </lineage>
</organism>
<protein>
    <submittedName>
        <fullName evidence="1">Uncharacterized protein</fullName>
    </submittedName>
</protein>
<evidence type="ECO:0000313" key="2">
    <source>
        <dbReference type="Proteomes" id="UP001454036"/>
    </source>
</evidence>
<keyword evidence="2" id="KW-1185">Reference proteome</keyword>
<dbReference type="InterPro" id="IPR043502">
    <property type="entry name" value="DNA/RNA_pol_sf"/>
</dbReference>
<dbReference type="Proteomes" id="UP001454036">
    <property type="component" value="Unassembled WGS sequence"/>
</dbReference>
<accession>A0AAV3NTT1</accession>
<dbReference type="SUPFAM" id="SSF56672">
    <property type="entry name" value="DNA/RNA polymerases"/>
    <property type="match status" value="1"/>
</dbReference>
<dbReference type="AlphaFoldDB" id="A0AAV3NTT1"/>
<name>A0AAV3NTT1_LITER</name>
<reference evidence="1 2" key="1">
    <citation type="submission" date="2024-01" db="EMBL/GenBank/DDBJ databases">
        <title>The complete chloroplast genome sequence of Lithospermum erythrorhizon: insights into the phylogenetic relationship among Boraginaceae species and the maternal lineages of purple gromwells.</title>
        <authorList>
            <person name="Okada T."/>
            <person name="Watanabe K."/>
        </authorList>
    </citation>
    <scope>NUCLEOTIDE SEQUENCE [LARGE SCALE GENOMIC DNA]</scope>
</reference>
<proteinExistence type="predicted"/>
<sequence length="106" mass="12238">MLIKSRESVDHEASLRESFDNLQSVGDRSLPFFKAIKKGREFEWTLEYEKSFQEFKAYLQSPQLLVRPVAGDVCNSIWQFLIQCLVVCSSGRRKRFRGLCTVLTGS</sequence>
<dbReference type="EMBL" id="BAABME010000372">
    <property type="protein sequence ID" value="GAA0142196.1"/>
    <property type="molecule type" value="Genomic_DNA"/>
</dbReference>
<evidence type="ECO:0000313" key="1">
    <source>
        <dbReference type="EMBL" id="GAA0142196.1"/>
    </source>
</evidence>
<comment type="caution">
    <text evidence="1">The sequence shown here is derived from an EMBL/GenBank/DDBJ whole genome shotgun (WGS) entry which is preliminary data.</text>
</comment>
<gene>
    <name evidence="1" type="ORF">LIER_03151</name>
</gene>